<evidence type="ECO:0000313" key="4">
    <source>
        <dbReference type="RefSeq" id="XP_019620619.1"/>
    </source>
</evidence>
<sequence>MADTGTYEDEFEKETGESASQPAVGDSKVPETTGVNKASPGDGVSGPPVADGDVPDTAGEKSKGVDEADSGAISDELLEDEMEATVSLRDSGIGLEPQSPSPTTEEPKPQVAEVPVEDTTTQAEPTPVDSQPAEPSVEEPSSSNNDTTSPTSETVQDPASKTDTEPPTQPDLQAENDGLKEQLKAMRGDYEEKVGILELQLDGEKEKVEEQARRIKELQKLLRKQQDDELASQGSGGDIKEKAKAAASLKLERDFLVRQYNEGKTTEECLRQTITDMLEEKEKDEQKIKDLEVRLQRAAKDHEAKDKRMTQLQAELRDVTALVTQLEEHMDRVKVEEARRKIQATKTQTGTDSSVANSEKSTVCTIL</sequence>
<feature type="compositionally biased region" description="Low complexity" evidence="2">
    <location>
        <begin position="130"/>
        <end position="154"/>
    </location>
</feature>
<feature type="coiled-coil region" evidence="1">
    <location>
        <begin position="201"/>
        <end position="228"/>
    </location>
</feature>
<feature type="region of interest" description="Disordered" evidence="2">
    <location>
        <begin position="1"/>
        <end position="186"/>
    </location>
</feature>
<feature type="compositionally biased region" description="Acidic residues" evidence="2">
    <location>
        <begin position="1"/>
        <end position="12"/>
    </location>
</feature>
<evidence type="ECO:0000313" key="3">
    <source>
        <dbReference type="Proteomes" id="UP000515135"/>
    </source>
</evidence>
<keyword evidence="1" id="KW-0175">Coiled coil</keyword>
<feature type="compositionally biased region" description="Polar residues" evidence="2">
    <location>
        <begin position="344"/>
        <end position="367"/>
    </location>
</feature>
<protein>
    <submittedName>
        <fullName evidence="4">Kinesin-like protein KIN-UC</fullName>
    </submittedName>
</protein>
<evidence type="ECO:0000256" key="2">
    <source>
        <dbReference type="SAM" id="MobiDB-lite"/>
    </source>
</evidence>
<keyword evidence="3" id="KW-1185">Reference proteome</keyword>
<accession>A0A6P4YEY5</accession>
<feature type="coiled-coil region" evidence="1">
    <location>
        <begin position="274"/>
        <end position="336"/>
    </location>
</feature>
<dbReference type="KEGG" id="bbel:109467127"/>
<organism evidence="3 4">
    <name type="scientific">Branchiostoma belcheri</name>
    <name type="common">Amphioxus</name>
    <dbReference type="NCBI Taxonomy" id="7741"/>
    <lineage>
        <taxon>Eukaryota</taxon>
        <taxon>Metazoa</taxon>
        <taxon>Chordata</taxon>
        <taxon>Cephalochordata</taxon>
        <taxon>Leptocardii</taxon>
        <taxon>Amphioxiformes</taxon>
        <taxon>Branchiostomatidae</taxon>
        <taxon>Branchiostoma</taxon>
    </lineage>
</organism>
<name>A0A6P4YEY5_BRABE</name>
<dbReference type="Proteomes" id="UP000515135">
    <property type="component" value="Unplaced"/>
</dbReference>
<dbReference type="RefSeq" id="XP_019620619.1">
    <property type="nucleotide sequence ID" value="XM_019765060.1"/>
</dbReference>
<proteinExistence type="predicted"/>
<feature type="region of interest" description="Disordered" evidence="2">
    <location>
        <begin position="343"/>
        <end position="367"/>
    </location>
</feature>
<reference evidence="4" key="1">
    <citation type="submission" date="2025-08" db="UniProtKB">
        <authorList>
            <consortium name="RefSeq"/>
        </authorList>
    </citation>
    <scope>IDENTIFICATION</scope>
    <source>
        <tissue evidence="4">Gonad</tissue>
    </source>
</reference>
<dbReference type="OrthoDB" id="10071925at2759"/>
<feature type="compositionally biased region" description="Basic and acidic residues" evidence="2">
    <location>
        <begin position="177"/>
        <end position="186"/>
    </location>
</feature>
<dbReference type="AlphaFoldDB" id="A0A6P4YEY5"/>
<gene>
    <name evidence="4" type="primary">LOC109467127</name>
</gene>
<dbReference type="GeneID" id="109467127"/>
<evidence type="ECO:0000256" key="1">
    <source>
        <dbReference type="SAM" id="Coils"/>
    </source>
</evidence>